<evidence type="ECO:0000256" key="4">
    <source>
        <dbReference type="ARBA" id="ARBA00022692"/>
    </source>
</evidence>
<keyword evidence="3" id="KW-1003">Cell membrane</keyword>
<dbReference type="PROSITE" id="PS50928">
    <property type="entry name" value="ABC_TM1"/>
    <property type="match status" value="1"/>
</dbReference>
<dbReference type="InterPro" id="IPR000515">
    <property type="entry name" value="MetI-like"/>
</dbReference>
<accession>A0ABU6MAZ6</accession>
<keyword evidence="2 7" id="KW-0813">Transport</keyword>
<organism evidence="9 10">
    <name type="scientific">Heyndrickxia acidicola</name>
    <dbReference type="NCBI Taxonomy" id="209389"/>
    <lineage>
        <taxon>Bacteria</taxon>
        <taxon>Bacillati</taxon>
        <taxon>Bacillota</taxon>
        <taxon>Bacilli</taxon>
        <taxon>Bacillales</taxon>
        <taxon>Bacillaceae</taxon>
        <taxon>Heyndrickxia</taxon>
    </lineage>
</organism>
<comment type="similarity">
    <text evidence="7">Belongs to the binding-protein-dependent transport system permease family.</text>
</comment>
<feature type="domain" description="ABC transmembrane type-1" evidence="8">
    <location>
        <begin position="219"/>
        <end position="433"/>
    </location>
</feature>
<proteinExistence type="inferred from homology"/>
<feature type="transmembrane region" description="Helical" evidence="7">
    <location>
        <begin position="293"/>
        <end position="313"/>
    </location>
</feature>
<feature type="transmembrane region" description="Helical" evidence="7">
    <location>
        <begin position="29"/>
        <end position="49"/>
    </location>
</feature>
<evidence type="ECO:0000256" key="6">
    <source>
        <dbReference type="ARBA" id="ARBA00023136"/>
    </source>
</evidence>
<dbReference type="SUPFAM" id="SSF161098">
    <property type="entry name" value="MetI-like"/>
    <property type="match status" value="1"/>
</dbReference>
<comment type="subcellular location">
    <subcellularLocation>
        <location evidence="1 7">Cell membrane</location>
        <topology evidence="1 7">Multi-pass membrane protein</topology>
    </subcellularLocation>
</comment>
<keyword evidence="4 7" id="KW-0812">Transmembrane</keyword>
<protein>
    <submittedName>
        <fullName evidence="9">Sugar ABC transporter permease</fullName>
    </submittedName>
</protein>
<sequence>MKIEPVKQTLDLPKVVETNKKKSKDKWKAYGLIAPALILILAVSIWPVIQSFYFSLFDLELNSPTKSEAHLKYSFDLERYLDSYPFLIGGIDQEIRNNHAPDQLGKLKANLEALDKQIQTDPDIKDNYKLVNDKLMNYQSVDDSIGIVKMNKNLALSVQKTADSVSKEIGAINKTTKLDQGTKLQGLATGISQTVIKPNFVGIQHYIDNLTNPRFWSSLKNTAIFTVISVFFETILGLGIALLINKAFVGRGLIRATILIPWAIPTAVSGYIWKFLYDGQNGVVALIFQKLGIVHNMADLLTSPAGAMFSVIFSDVWKTTPYMALLLLAGLQTIPESLYEAASIDGAGKWKQFTSITLPLLKTSLLVALLFRTLDAFRVFDLIYVLTGGGPANGTETVSLYAYKTMFSEMDFGNGSALSVLVFICIAIISMIYIKFLGKDLLGDGAGK</sequence>
<gene>
    <name evidence="9" type="ORF">P4T90_01975</name>
</gene>
<dbReference type="PANTHER" id="PTHR43005:SF2">
    <property type="entry name" value="INTEGRAL MEMBRANE SUGAR TRANSPORT PROTEIN"/>
    <property type="match status" value="1"/>
</dbReference>
<feature type="transmembrane region" description="Helical" evidence="7">
    <location>
        <begin position="412"/>
        <end position="434"/>
    </location>
</feature>
<dbReference type="EMBL" id="JARMAB010000003">
    <property type="protein sequence ID" value="MED1201852.1"/>
    <property type="molecule type" value="Genomic_DNA"/>
</dbReference>
<dbReference type="RefSeq" id="WP_066268546.1">
    <property type="nucleotide sequence ID" value="NZ_JARMAB010000003.1"/>
</dbReference>
<dbReference type="Gene3D" id="1.10.3720.10">
    <property type="entry name" value="MetI-like"/>
    <property type="match status" value="1"/>
</dbReference>
<dbReference type="InterPro" id="IPR035906">
    <property type="entry name" value="MetI-like_sf"/>
</dbReference>
<dbReference type="CDD" id="cd06261">
    <property type="entry name" value="TM_PBP2"/>
    <property type="match status" value="1"/>
</dbReference>
<keyword evidence="5 7" id="KW-1133">Transmembrane helix</keyword>
<dbReference type="Proteomes" id="UP001341444">
    <property type="component" value="Unassembled WGS sequence"/>
</dbReference>
<evidence type="ECO:0000256" key="5">
    <source>
        <dbReference type="ARBA" id="ARBA00022989"/>
    </source>
</evidence>
<feature type="transmembrane region" description="Helical" evidence="7">
    <location>
        <begin position="256"/>
        <end position="273"/>
    </location>
</feature>
<name>A0ABU6MAZ6_9BACI</name>
<evidence type="ECO:0000256" key="2">
    <source>
        <dbReference type="ARBA" id="ARBA00022448"/>
    </source>
</evidence>
<evidence type="ECO:0000259" key="8">
    <source>
        <dbReference type="PROSITE" id="PS50928"/>
    </source>
</evidence>
<evidence type="ECO:0000256" key="1">
    <source>
        <dbReference type="ARBA" id="ARBA00004651"/>
    </source>
</evidence>
<dbReference type="PANTHER" id="PTHR43005">
    <property type="entry name" value="BLR7065 PROTEIN"/>
    <property type="match status" value="1"/>
</dbReference>
<evidence type="ECO:0000256" key="7">
    <source>
        <dbReference type="RuleBase" id="RU363032"/>
    </source>
</evidence>
<evidence type="ECO:0000313" key="9">
    <source>
        <dbReference type="EMBL" id="MED1201852.1"/>
    </source>
</evidence>
<evidence type="ECO:0000313" key="10">
    <source>
        <dbReference type="Proteomes" id="UP001341444"/>
    </source>
</evidence>
<comment type="caution">
    <text evidence="9">The sequence shown here is derived from an EMBL/GenBank/DDBJ whole genome shotgun (WGS) entry which is preliminary data.</text>
</comment>
<keyword evidence="10" id="KW-1185">Reference proteome</keyword>
<dbReference type="Pfam" id="PF00528">
    <property type="entry name" value="BPD_transp_1"/>
    <property type="match status" value="1"/>
</dbReference>
<feature type="transmembrane region" description="Helical" evidence="7">
    <location>
        <begin position="223"/>
        <end position="244"/>
    </location>
</feature>
<reference evidence="9 10" key="1">
    <citation type="submission" date="2023-03" db="EMBL/GenBank/DDBJ databases">
        <title>Bacillus Genome Sequencing.</title>
        <authorList>
            <person name="Dunlap C."/>
        </authorList>
    </citation>
    <scope>NUCLEOTIDE SEQUENCE [LARGE SCALE GENOMIC DNA]</scope>
    <source>
        <strain evidence="9 10">B-23453</strain>
    </source>
</reference>
<keyword evidence="6 7" id="KW-0472">Membrane</keyword>
<evidence type="ECO:0000256" key="3">
    <source>
        <dbReference type="ARBA" id="ARBA00022475"/>
    </source>
</evidence>